<dbReference type="InterPro" id="IPR039353">
    <property type="entry name" value="TF_Adf1"/>
</dbReference>
<dbReference type="OrthoDB" id="6780202at2759"/>
<comment type="subcellular location">
    <subcellularLocation>
        <location evidence="1">Nucleus</location>
    </subcellularLocation>
</comment>
<proteinExistence type="predicted"/>
<dbReference type="GO" id="GO:0005667">
    <property type="term" value="C:transcription regulator complex"/>
    <property type="evidence" value="ECO:0007669"/>
    <property type="project" value="TreeGrafter"/>
</dbReference>
<dbReference type="GO" id="GO:0006357">
    <property type="term" value="P:regulation of transcription by RNA polymerase II"/>
    <property type="evidence" value="ECO:0007669"/>
    <property type="project" value="TreeGrafter"/>
</dbReference>
<dbReference type="InterPro" id="IPR004210">
    <property type="entry name" value="BESS_motif"/>
</dbReference>
<dbReference type="PROSITE" id="PS51031">
    <property type="entry name" value="BESS"/>
    <property type="match status" value="1"/>
</dbReference>
<dbReference type="Pfam" id="PF02944">
    <property type="entry name" value="BESS"/>
    <property type="match status" value="1"/>
</dbReference>
<dbReference type="InterPro" id="IPR006578">
    <property type="entry name" value="MADF-dom"/>
</dbReference>
<dbReference type="PANTHER" id="PTHR12243">
    <property type="entry name" value="MADF DOMAIN TRANSCRIPTION FACTOR"/>
    <property type="match status" value="1"/>
</dbReference>
<organism evidence="4 5">
    <name type="scientific">Acanthoscelides obtectus</name>
    <name type="common">Bean weevil</name>
    <name type="synonym">Bruchus obtectus</name>
    <dbReference type="NCBI Taxonomy" id="200917"/>
    <lineage>
        <taxon>Eukaryota</taxon>
        <taxon>Metazoa</taxon>
        <taxon>Ecdysozoa</taxon>
        <taxon>Arthropoda</taxon>
        <taxon>Hexapoda</taxon>
        <taxon>Insecta</taxon>
        <taxon>Pterygota</taxon>
        <taxon>Neoptera</taxon>
        <taxon>Endopterygota</taxon>
        <taxon>Coleoptera</taxon>
        <taxon>Polyphaga</taxon>
        <taxon>Cucujiformia</taxon>
        <taxon>Chrysomeloidea</taxon>
        <taxon>Chrysomelidae</taxon>
        <taxon>Bruchinae</taxon>
        <taxon>Bruchini</taxon>
        <taxon>Acanthoscelides</taxon>
    </lineage>
</organism>
<dbReference type="GO" id="GO:0005634">
    <property type="term" value="C:nucleus"/>
    <property type="evidence" value="ECO:0007669"/>
    <property type="project" value="UniProtKB-SubCell"/>
</dbReference>
<dbReference type="PANTHER" id="PTHR12243:SF69">
    <property type="entry name" value="SI:CH73-59F11.3"/>
    <property type="match status" value="1"/>
</dbReference>
<accession>A0A9P0MGQ7</accession>
<evidence type="ECO:0000313" key="4">
    <source>
        <dbReference type="EMBL" id="CAH2011592.1"/>
    </source>
</evidence>
<feature type="region of interest" description="Disordered" evidence="2">
    <location>
        <begin position="115"/>
        <end position="152"/>
    </location>
</feature>
<evidence type="ECO:0000256" key="1">
    <source>
        <dbReference type="PROSITE-ProRule" id="PRU00371"/>
    </source>
</evidence>
<dbReference type="Proteomes" id="UP001152888">
    <property type="component" value="Unassembled WGS sequence"/>
</dbReference>
<feature type="compositionally biased region" description="Low complexity" evidence="2">
    <location>
        <begin position="133"/>
        <end position="147"/>
    </location>
</feature>
<dbReference type="AlphaFoldDB" id="A0A9P0MGQ7"/>
<reference evidence="4" key="1">
    <citation type="submission" date="2022-03" db="EMBL/GenBank/DDBJ databases">
        <authorList>
            <person name="Sayadi A."/>
        </authorList>
    </citation>
    <scope>NUCLEOTIDE SEQUENCE</scope>
</reference>
<evidence type="ECO:0000259" key="3">
    <source>
        <dbReference type="PROSITE" id="PS51031"/>
    </source>
</evidence>
<feature type="domain" description="BESS" evidence="3">
    <location>
        <begin position="183"/>
        <end position="222"/>
    </location>
</feature>
<keyword evidence="1" id="KW-0539">Nucleus</keyword>
<gene>
    <name evidence="4" type="ORF">ACAOBT_LOCUS32268</name>
</gene>
<evidence type="ECO:0000313" key="5">
    <source>
        <dbReference type="Proteomes" id="UP001152888"/>
    </source>
</evidence>
<protein>
    <recommendedName>
        <fullName evidence="3">BESS domain-containing protein</fullName>
    </recommendedName>
</protein>
<keyword evidence="5" id="KW-1185">Reference proteome</keyword>
<feature type="compositionally biased region" description="Pro residues" evidence="2">
    <location>
        <begin position="123"/>
        <end position="132"/>
    </location>
</feature>
<dbReference type="GO" id="GO:0003677">
    <property type="term" value="F:DNA binding"/>
    <property type="evidence" value="ECO:0007669"/>
    <property type="project" value="InterPro"/>
</dbReference>
<dbReference type="Pfam" id="PF10545">
    <property type="entry name" value="MADF_DNA_bdg"/>
    <property type="match status" value="1"/>
</dbReference>
<evidence type="ECO:0000256" key="2">
    <source>
        <dbReference type="SAM" id="MobiDB-lite"/>
    </source>
</evidence>
<comment type="caution">
    <text evidence="4">The sequence shown here is derived from an EMBL/GenBank/DDBJ whole genome shotgun (WGS) entry which is preliminary data.</text>
</comment>
<dbReference type="EMBL" id="CAKOFQ010008090">
    <property type="protein sequence ID" value="CAH2011592.1"/>
    <property type="molecule type" value="Genomic_DNA"/>
</dbReference>
<sequence length="239" mass="27152">MTKKKWKNLRDTFSKELKKISKPRSGTDADNEPKYTGTWPHFEAMSFLKVVLKPRQTEGNIISKDSESNSVDLSVYLDAASPEEILNMNASDNDNTQLPESASILEEIPQNMSIDNNLRQDRPPSPSLPGPSPSSSLLVPSPSSSLPAITRQTRKRKDLSLEAFLDIEREKMKILREDQPDNTDDDLLWFKSILPYMKQLPSLNKLHFRTQMQELLLMELSKLNTPQSSAQQPGYYTSL</sequence>
<name>A0A9P0MGQ7_ACAOB</name>